<feature type="transmembrane region" description="Helical" evidence="2">
    <location>
        <begin position="90"/>
        <end position="109"/>
    </location>
</feature>
<evidence type="ECO:0000256" key="2">
    <source>
        <dbReference type="SAM" id="Phobius"/>
    </source>
</evidence>
<dbReference type="SUPFAM" id="SSF54106">
    <property type="entry name" value="LysM domain"/>
    <property type="match status" value="1"/>
</dbReference>
<organism evidence="4 5">
    <name type="scientific">Nocardioides exalbidus</name>
    <dbReference type="NCBI Taxonomy" id="402596"/>
    <lineage>
        <taxon>Bacteria</taxon>
        <taxon>Bacillati</taxon>
        <taxon>Actinomycetota</taxon>
        <taxon>Actinomycetes</taxon>
        <taxon>Propionibacteriales</taxon>
        <taxon>Nocardioidaceae</taxon>
        <taxon>Nocardioides</taxon>
    </lineage>
</organism>
<name>A0A1H4UD53_9ACTN</name>
<dbReference type="CDD" id="cd00118">
    <property type="entry name" value="LysM"/>
    <property type="match status" value="1"/>
</dbReference>
<feature type="region of interest" description="Disordered" evidence="1">
    <location>
        <begin position="193"/>
        <end position="225"/>
    </location>
</feature>
<feature type="transmembrane region" description="Helical" evidence="2">
    <location>
        <begin position="48"/>
        <end position="78"/>
    </location>
</feature>
<accession>A0A1H4UD53</accession>
<sequence>MSRGNIKVWRPLAVWLGVTGAGVATATAVPGAWVSALDDSSAVPTADVVVAGCTTALAAALGWLWVVTTATVVELMAGSTRVGGGTTRRLVLVACGAAVVAGAGVPALAADDPAGAELLGGLPMPERAVARADRPRPAPEPAPARARPANAVADHYVVRPGDSLWSVAQAHPGGDADIDRRWREIWQANRDVVGDDPDLILPGQALRLPAPEKNTDSQTDTDGDR</sequence>
<keyword evidence="2" id="KW-0812">Transmembrane</keyword>
<dbReference type="PROSITE" id="PS51782">
    <property type="entry name" value="LYSM"/>
    <property type="match status" value="1"/>
</dbReference>
<proteinExistence type="predicted"/>
<dbReference type="EMBL" id="FNRT01000002">
    <property type="protein sequence ID" value="SEC66667.1"/>
    <property type="molecule type" value="Genomic_DNA"/>
</dbReference>
<evidence type="ECO:0000313" key="4">
    <source>
        <dbReference type="EMBL" id="SEC66667.1"/>
    </source>
</evidence>
<feature type="domain" description="LysM" evidence="3">
    <location>
        <begin position="154"/>
        <end position="208"/>
    </location>
</feature>
<dbReference type="InterPro" id="IPR052196">
    <property type="entry name" value="Bact_Kbp"/>
</dbReference>
<dbReference type="InterPro" id="IPR036779">
    <property type="entry name" value="LysM_dom_sf"/>
</dbReference>
<dbReference type="AlphaFoldDB" id="A0A1H4UD53"/>
<dbReference type="Pfam" id="PF01476">
    <property type="entry name" value="LysM"/>
    <property type="match status" value="1"/>
</dbReference>
<keyword evidence="2" id="KW-1133">Transmembrane helix</keyword>
<feature type="transmembrane region" description="Helical" evidence="2">
    <location>
        <begin position="12"/>
        <end position="36"/>
    </location>
</feature>
<gene>
    <name evidence="4" type="ORF">SAMN04489844_2739</name>
</gene>
<evidence type="ECO:0000256" key="1">
    <source>
        <dbReference type="SAM" id="MobiDB-lite"/>
    </source>
</evidence>
<dbReference type="STRING" id="402596.SAMN04489844_2739"/>
<dbReference type="InterPro" id="IPR018392">
    <property type="entry name" value="LysM"/>
</dbReference>
<dbReference type="Gene3D" id="3.10.350.10">
    <property type="entry name" value="LysM domain"/>
    <property type="match status" value="1"/>
</dbReference>
<dbReference type="PANTHER" id="PTHR34700">
    <property type="entry name" value="POTASSIUM BINDING PROTEIN KBP"/>
    <property type="match status" value="1"/>
</dbReference>
<dbReference type="Proteomes" id="UP000198742">
    <property type="component" value="Unassembled WGS sequence"/>
</dbReference>
<evidence type="ECO:0000313" key="5">
    <source>
        <dbReference type="Proteomes" id="UP000198742"/>
    </source>
</evidence>
<keyword evidence="5" id="KW-1185">Reference proteome</keyword>
<evidence type="ECO:0000259" key="3">
    <source>
        <dbReference type="PROSITE" id="PS51782"/>
    </source>
</evidence>
<keyword evidence="2" id="KW-0472">Membrane</keyword>
<protein>
    <submittedName>
        <fullName evidence="4">LysM domain-containing protein</fullName>
    </submittedName>
</protein>
<dbReference type="PANTHER" id="PTHR34700:SF4">
    <property type="entry name" value="PHAGE-LIKE ELEMENT PBSX PROTEIN XKDP"/>
    <property type="match status" value="1"/>
</dbReference>
<dbReference type="RefSeq" id="WP_217630340.1">
    <property type="nucleotide sequence ID" value="NZ_FNRT01000002.1"/>
</dbReference>
<reference evidence="5" key="1">
    <citation type="submission" date="2016-10" db="EMBL/GenBank/DDBJ databases">
        <authorList>
            <person name="Varghese N."/>
            <person name="Submissions S."/>
        </authorList>
    </citation>
    <scope>NUCLEOTIDE SEQUENCE [LARGE SCALE GENOMIC DNA]</scope>
    <source>
        <strain evidence="5">DSM 22017</strain>
    </source>
</reference>
<dbReference type="SMART" id="SM00257">
    <property type="entry name" value="LysM"/>
    <property type="match status" value="1"/>
</dbReference>